<sequence length="165" mass="19090">MAEGDPILIDRTKVFDPSLIENGFRIHRQSDVALSIERITKLSQIAVFYEENPATRRETLERQGFIALDAQAGYCLFQNGYFVFDLMMTMADKPADSEIVFDGSVFLGPNGAEHLLAAYHWHSETFHFTKGYKIWDSHKWKFRYREFNKQYGTPYSLCIAKSKMG</sequence>
<dbReference type="EMBL" id="MHRP01000009">
    <property type="protein sequence ID" value="OHA27556.1"/>
    <property type="molecule type" value="Genomic_DNA"/>
</dbReference>
<proteinExistence type="predicted"/>
<organism evidence="1 2">
    <name type="scientific">Candidatus Taylorbacteria bacterium RIFCSPHIGHO2_02_FULL_45_35</name>
    <dbReference type="NCBI Taxonomy" id="1802311"/>
    <lineage>
        <taxon>Bacteria</taxon>
        <taxon>Candidatus Tayloriibacteriota</taxon>
    </lineage>
</organism>
<name>A0A1G2MUI7_9BACT</name>
<gene>
    <name evidence="1" type="ORF">A3D56_02805</name>
</gene>
<accession>A0A1G2MUI7</accession>
<evidence type="ECO:0000313" key="1">
    <source>
        <dbReference type="EMBL" id="OHA27556.1"/>
    </source>
</evidence>
<comment type="caution">
    <text evidence="1">The sequence shown here is derived from an EMBL/GenBank/DDBJ whole genome shotgun (WGS) entry which is preliminary data.</text>
</comment>
<protein>
    <submittedName>
        <fullName evidence="1">Uncharacterized protein</fullName>
    </submittedName>
</protein>
<evidence type="ECO:0000313" key="2">
    <source>
        <dbReference type="Proteomes" id="UP000177943"/>
    </source>
</evidence>
<dbReference type="AlphaFoldDB" id="A0A1G2MUI7"/>
<reference evidence="1 2" key="1">
    <citation type="journal article" date="2016" name="Nat. Commun.">
        <title>Thousands of microbial genomes shed light on interconnected biogeochemical processes in an aquifer system.</title>
        <authorList>
            <person name="Anantharaman K."/>
            <person name="Brown C.T."/>
            <person name="Hug L.A."/>
            <person name="Sharon I."/>
            <person name="Castelle C.J."/>
            <person name="Probst A.J."/>
            <person name="Thomas B.C."/>
            <person name="Singh A."/>
            <person name="Wilkins M.J."/>
            <person name="Karaoz U."/>
            <person name="Brodie E.L."/>
            <person name="Williams K.H."/>
            <person name="Hubbard S.S."/>
            <person name="Banfield J.F."/>
        </authorList>
    </citation>
    <scope>NUCLEOTIDE SEQUENCE [LARGE SCALE GENOMIC DNA]</scope>
</reference>
<dbReference type="Proteomes" id="UP000177943">
    <property type="component" value="Unassembled WGS sequence"/>
</dbReference>